<dbReference type="InterPro" id="IPR031778">
    <property type="entry name" value="Sortilin_N"/>
</dbReference>
<dbReference type="InterPro" id="IPR052025">
    <property type="entry name" value="Xyloglucanase_GH74"/>
</dbReference>
<feature type="domain" description="Sortilin N-terminal" evidence="3">
    <location>
        <begin position="142"/>
        <end position="267"/>
    </location>
</feature>
<sequence length="1064" mass="119090">MATGDFADIHIIYLRKNYQHLLMKKFYSLILLFLLGLGVQAQQVDMDWFKSMKTRNVGPAGMSGRITAIDAIDADPSIIYAGSASGGLWKSTSGGIHWEPIFDEEKVHSIGAISIYQKNPSVIWVGTGEGNPRNSLNLGGGVYRSLDAGKTWELMGLEKTRAIHRIIVHPEDSNTVFVGAIGSPWGEQEERGVYKTTDGGKTWEKILYLDEKTGVGEMIMDPNNPNKIFVNMWQHRRYPWFFESGGPSSGLYVTHDGGDNWKRLDDKNGLPKSDYGRMGLAISAANSNKVYALVESKKNALYVSEDGGENFKMVNDKPEIGDRPFYYFEIHADPKNENRIYTLYSRVGMSEDGGKSFTQILQYAGVHPDHHAWYINPENPKMLIDGNDGGLNISRDGGKTWYFAEKLPVGQFYHVNVDNELPYNIYGGMQDNGSWVGPAYVWRRDGIRNTYWQEISFGDGFDVVSHPADSRYGYTMSQGGNVSRFDKLTGHNRVIRPTHPDKDVFLRFNWNAAIAVDPHNDNGVYYGSQFLHKSSDSGDTWEIISPDLTTNDSTKQKQQQTGGLTFDITGAENHTTILAIAPSPVDADVIWVGTDDGNLQVTQDGGQTWTNVANKLTGLPKASWIPQVQASKYNAGEVWVVANNYRNNDFSAYAYHSTDFGKTFTRIADDSKVWGYTLSIKQDTEEPNLVFLGTEYGLYVSFDKAKTWNKWEHGYPKAVSTYDMTIQEREADLVIGTFGRSMWVLDDIRPLRVFAANGGAAPEAKITAVAASDAYQVEIQQPHGERFAADGKFAGENRETGGRLSFILHDDKEKLDTVTVNIYDAAGDQIRTLKTVPQKGVNRINWNLDRKSTAEYSGGNRGRRNGFFEPSGGDALPGTYRVEFVYGEEKSETTINVFSDPRIEAKLADLKAKEDFFKKLEALQTEMSEATNKLSEAQKTIDKVNELTKDLDSEEAKALKEAAKEIKKKLDKTREAFYGPEREGQGIVRNLYPTTMTLQGIPRRYAGSSYAAPGETEERVYQHAKEAAEEAFAVLDEFLNGDWKAFEEKVKSTQLDLFEGLKKD</sequence>
<dbReference type="PANTHER" id="PTHR43739">
    <property type="entry name" value="XYLOGLUCANASE (EUROFUNG)"/>
    <property type="match status" value="1"/>
</dbReference>
<dbReference type="EMBL" id="FNAC01000056">
    <property type="protein sequence ID" value="SDD76318.1"/>
    <property type="molecule type" value="Genomic_DNA"/>
</dbReference>
<name>A0A1G6XDS7_9BACT</name>
<evidence type="ECO:0000313" key="5">
    <source>
        <dbReference type="Proteomes" id="UP000199060"/>
    </source>
</evidence>
<dbReference type="Gene3D" id="2.130.10.10">
    <property type="entry name" value="YVTN repeat-like/Quinoprotein amine dehydrogenase"/>
    <property type="match status" value="4"/>
</dbReference>
<protein>
    <recommendedName>
        <fullName evidence="3">Sortilin N-terminal domain-containing protein</fullName>
    </recommendedName>
</protein>
<evidence type="ECO:0000313" key="4">
    <source>
        <dbReference type="EMBL" id="SDD76318.1"/>
    </source>
</evidence>
<dbReference type="InterPro" id="IPR036278">
    <property type="entry name" value="Sialidase_sf"/>
</dbReference>
<proteinExistence type="predicted"/>
<gene>
    <name evidence="4" type="ORF">SAMN04488104_10564</name>
</gene>
<dbReference type="Pfam" id="PF15902">
    <property type="entry name" value="Sortilin-Vps10"/>
    <property type="match status" value="1"/>
</dbReference>
<dbReference type="PANTHER" id="PTHR43739:SF5">
    <property type="entry name" value="EXO-ALPHA-SIALIDASE"/>
    <property type="match status" value="1"/>
</dbReference>
<dbReference type="GO" id="GO:0010411">
    <property type="term" value="P:xyloglucan metabolic process"/>
    <property type="evidence" value="ECO:0007669"/>
    <property type="project" value="TreeGrafter"/>
</dbReference>
<evidence type="ECO:0000256" key="1">
    <source>
        <dbReference type="ARBA" id="ARBA00022737"/>
    </source>
</evidence>
<feature type="coiled-coil region" evidence="2">
    <location>
        <begin position="913"/>
        <end position="976"/>
    </location>
</feature>
<dbReference type="AlphaFoldDB" id="A0A1G6XDS7"/>
<dbReference type="STRING" id="686796.SAMN04488104_10564"/>
<dbReference type="CDD" id="cd15482">
    <property type="entry name" value="Sialidase_non-viral"/>
    <property type="match status" value="2"/>
</dbReference>
<dbReference type="SUPFAM" id="SSF110296">
    <property type="entry name" value="Oligoxyloglucan reducing end-specific cellobiohydrolase"/>
    <property type="match status" value="1"/>
</dbReference>
<dbReference type="InterPro" id="IPR015943">
    <property type="entry name" value="WD40/YVTN_repeat-like_dom_sf"/>
</dbReference>
<evidence type="ECO:0000259" key="3">
    <source>
        <dbReference type="Pfam" id="PF15902"/>
    </source>
</evidence>
<keyword evidence="5" id="KW-1185">Reference proteome</keyword>
<evidence type="ECO:0000256" key="2">
    <source>
        <dbReference type="SAM" id="Coils"/>
    </source>
</evidence>
<organism evidence="4 5">
    <name type="scientific">Algoriphagus faecimaris</name>
    <dbReference type="NCBI Taxonomy" id="686796"/>
    <lineage>
        <taxon>Bacteria</taxon>
        <taxon>Pseudomonadati</taxon>
        <taxon>Bacteroidota</taxon>
        <taxon>Cytophagia</taxon>
        <taxon>Cytophagales</taxon>
        <taxon>Cyclobacteriaceae</taxon>
        <taxon>Algoriphagus</taxon>
    </lineage>
</organism>
<dbReference type="SUPFAM" id="SSF50939">
    <property type="entry name" value="Sialidases"/>
    <property type="match status" value="1"/>
</dbReference>
<dbReference type="Proteomes" id="UP000199060">
    <property type="component" value="Unassembled WGS sequence"/>
</dbReference>
<keyword evidence="2" id="KW-0175">Coiled coil</keyword>
<reference evidence="5" key="1">
    <citation type="submission" date="2016-10" db="EMBL/GenBank/DDBJ databases">
        <authorList>
            <person name="Varghese N."/>
            <person name="Submissions S."/>
        </authorList>
    </citation>
    <scope>NUCLEOTIDE SEQUENCE [LARGE SCALE GENOMIC DNA]</scope>
    <source>
        <strain evidence="5">DSM 23095</strain>
    </source>
</reference>
<keyword evidence="1" id="KW-0677">Repeat</keyword>
<accession>A0A1G6XDS7</accession>